<reference evidence="4 5" key="1">
    <citation type="submission" date="2013-09" db="EMBL/GenBank/DDBJ databases">
        <title>Whole genome shotgun sequence of Novosphingobium tardaugens NBRC 16725.</title>
        <authorList>
            <person name="Isaki S."/>
            <person name="Hosoyama A."/>
            <person name="Tsuchikane K."/>
            <person name="Katsumata H."/>
            <person name="Ando Y."/>
            <person name="Yamazaki S."/>
            <person name="Fujita N."/>
        </authorList>
    </citation>
    <scope>NUCLEOTIDE SEQUENCE [LARGE SCALE GENOMIC DNA]</scope>
    <source>
        <strain evidence="4 5">NBRC 16725</strain>
    </source>
</reference>
<dbReference type="RefSeq" id="WP_021691932.1">
    <property type="nucleotide sequence ID" value="NZ_BASZ01000019.1"/>
</dbReference>
<gene>
    <name evidence="4" type="ORF">NT2_19_00110</name>
</gene>
<dbReference type="InterPro" id="IPR017850">
    <property type="entry name" value="Alkaline_phosphatase_core_sf"/>
</dbReference>
<dbReference type="eggNOG" id="COG3119">
    <property type="taxonomic scope" value="Bacteria"/>
</dbReference>
<keyword evidence="2" id="KW-0472">Membrane</keyword>
<dbReference type="KEGG" id="ntd:EGO55_04050"/>
<proteinExistence type="inferred from homology"/>
<dbReference type="Gene3D" id="3.40.720.10">
    <property type="entry name" value="Alkaline Phosphatase, subunit A"/>
    <property type="match status" value="1"/>
</dbReference>
<comment type="caution">
    <text evidence="4">The sequence shown here is derived from an EMBL/GenBank/DDBJ whole genome shotgun (WGS) entry which is preliminary data.</text>
</comment>
<dbReference type="Gene3D" id="3.30.1120.10">
    <property type="match status" value="1"/>
</dbReference>
<dbReference type="Pfam" id="PF00884">
    <property type="entry name" value="Sulfatase"/>
    <property type="match status" value="1"/>
</dbReference>
<keyword evidence="5" id="KW-1185">Reference proteome</keyword>
<dbReference type="AlphaFoldDB" id="U3A0E0"/>
<keyword evidence="2" id="KW-0812">Transmembrane</keyword>
<name>U3A0E0_9SPHN</name>
<dbReference type="PANTHER" id="PTHR42693">
    <property type="entry name" value="ARYLSULFATASE FAMILY MEMBER"/>
    <property type="match status" value="1"/>
</dbReference>
<accession>U3A0E0</accession>
<keyword evidence="2" id="KW-1133">Transmembrane helix</keyword>
<dbReference type="OrthoDB" id="9803751at2"/>
<protein>
    <submittedName>
        <fullName evidence="4">Putative arylsulfatase</fullName>
    </submittedName>
</protein>
<dbReference type="Proteomes" id="UP000016568">
    <property type="component" value="Unassembled WGS sequence"/>
</dbReference>
<sequence>MAHGYGAVTRSLAMAALAVANIHLLAFPVMAREPAFTGRIGKTYDESVPAWPAERNAPAGSPNVLIWMIDDLGFGQLGSYGGLIDTPNLDQLARQGLRYSNYHTTPICSASRAAFLTGRNPHRIHSGGHVALATGFPGYDARIPRAAGTIADNLRSAGYITYALGKWDHLPSEDASAAGPFTYWPSGQGFDRFYGFLWPDTNNFAPVLWSDHQPAPLTHDPEYHLTADLAEHAINWINARDAAAHKRPFLLYWATGATHAPHHAPEAYLKRYRGRFDMGWDKAREEVLRRQKALGIVPQGTTLPPRPESMPAWNSLSADQKRSYARAMEAFAAQLSHADAEFGRILAALKERGEFDNTLIVVTADNGASAEGGLDGLYDEHFLMSSRKPTLSENLKYYEAWGGPQTYPHYPMGWAVAGNTPFRYYKQTAYEGGTRVPLIVSWPKGIAAKGEIRTQYHHVTDLTPTILDSVKVAPAAIVHGEKQMSFDGASMVYSFGDARAPTNKQSQYYEMFGNRAVWAQGWKAVIPYSLKTWNFLNSSPITDKGWELYHVDQDINEQKNLAAAEPARLKSMLTLFDQLARANNVYPLTNISQAAQAKAALSTSDRVWTYKGAVPRIPMALAPPVNGPAFSLTANLELPTRANGVVMAVGGDQGGMSFYLLDGRPIFAIANINSTVKRIAAKASLPAGSVQLTLKFERASEGARIRIDANGSEIASGDIAGPLPVSFFSSSETMDIGSDSDSIVSPDYDGPNPLSGKIRQITIASTPIEEPAL</sequence>
<evidence type="ECO:0000256" key="1">
    <source>
        <dbReference type="ARBA" id="ARBA00008779"/>
    </source>
</evidence>
<organism evidence="4 5">
    <name type="scientific">Caenibius tardaugens NBRC 16725</name>
    <dbReference type="NCBI Taxonomy" id="1219035"/>
    <lineage>
        <taxon>Bacteria</taxon>
        <taxon>Pseudomonadati</taxon>
        <taxon>Pseudomonadota</taxon>
        <taxon>Alphaproteobacteria</taxon>
        <taxon>Sphingomonadales</taxon>
        <taxon>Erythrobacteraceae</taxon>
        <taxon>Caenibius</taxon>
    </lineage>
</organism>
<evidence type="ECO:0000313" key="5">
    <source>
        <dbReference type="Proteomes" id="UP000016568"/>
    </source>
</evidence>
<dbReference type="SUPFAM" id="SSF53649">
    <property type="entry name" value="Alkaline phosphatase-like"/>
    <property type="match status" value="1"/>
</dbReference>
<evidence type="ECO:0000259" key="3">
    <source>
        <dbReference type="Pfam" id="PF00884"/>
    </source>
</evidence>
<comment type="similarity">
    <text evidence="1">Belongs to the sulfatase family.</text>
</comment>
<dbReference type="CDD" id="cd16025">
    <property type="entry name" value="PAS_like"/>
    <property type="match status" value="1"/>
</dbReference>
<feature type="domain" description="Sulfatase N-terminal" evidence="3">
    <location>
        <begin position="62"/>
        <end position="469"/>
    </location>
</feature>
<dbReference type="InterPro" id="IPR050738">
    <property type="entry name" value="Sulfatase"/>
</dbReference>
<evidence type="ECO:0000313" key="4">
    <source>
        <dbReference type="EMBL" id="GAD51114.1"/>
    </source>
</evidence>
<dbReference type="PANTHER" id="PTHR42693:SF43">
    <property type="entry name" value="BLL2667 PROTEIN"/>
    <property type="match status" value="1"/>
</dbReference>
<dbReference type="EMBL" id="BASZ01000019">
    <property type="protein sequence ID" value="GAD51114.1"/>
    <property type="molecule type" value="Genomic_DNA"/>
</dbReference>
<feature type="transmembrane region" description="Helical" evidence="2">
    <location>
        <begin position="12"/>
        <end position="31"/>
    </location>
</feature>
<evidence type="ECO:0000256" key="2">
    <source>
        <dbReference type="SAM" id="Phobius"/>
    </source>
</evidence>
<dbReference type="InterPro" id="IPR000917">
    <property type="entry name" value="Sulfatase_N"/>
</dbReference>